<dbReference type="RefSeq" id="WP_111731139.1">
    <property type="nucleotide sequence ID" value="NZ_QHKO01000011.1"/>
</dbReference>
<proteinExistence type="predicted"/>
<dbReference type="PROSITE" id="PS51257">
    <property type="entry name" value="PROKAR_LIPOPROTEIN"/>
    <property type="match status" value="1"/>
</dbReference>
<evidence type="ECO:0008006" key="5">
    <source>
        <dbReference type="Google" id="ProtNLM"/>
    </source>
</evidence>
<gene>
    <name evidence="3" type="ORF">DL240_17225</name>
</gene>
<dbReference type="AlphaFoldDB" id="A0A328C1M6"/>
<reference evidence="3 4" key="1">
    <citation type="submission" date="2018-05" db="EMBL/GenBank/DDBJ databases">
        <title>Lujinxingia marina gen. nov. sp. nov., a new facultative anaerobic member of the class Deltaproteobacteria, and proposal of Lujinxingaceae fam. nov.</title>
        <authorList>
            <person name="Li C.-M."/>
        </authorList>
    </citation>
    <scope>NUCLEOTIDE SEQUENCE [LARGE SCALE GENOMIC DNA]</scope>
    <source>
        <strain evidence="3 4">B210</strain>
    </source>
</reference>
<dbReference type="OrthoDB" id="5477392at2"/>
<feature type="signal peptide" evidence="2">
    <location>
        <begin position="1"/>
        <end position="25"/>
    </location>
</feature>
<feature type="chain" id="PRO_5016459769" description="SRCR domain-containing protein" evidence="2">
    <location>
        <begin position="26"/>
        <end position="523"/>
    </location>
</feature>
<keyword evidence="4" id="KW-1185">Reference proteome</keyword>
<comment type="caution">
    <text evidence="3">The sequence shown here is derived from an EMBL/GenBank/DDBJ whole genome shotgun (WGS) entry which is preliminary data.</text>
</comment>
<accession>A0A328C1M6</accession>
<evidence type="ECO:0000313" key="3">
    <source>
        <dbReference type="EMBL" id="RAL20323.1"/>
    </source>
</evidence>
<feature type="region of interest" description="Disordered" evidence="1">
    <location>
        <begin position="38"/>
        <end position="81"/>
    </location>
</feature>
<protein>
    <recommendedName>
        <fullName evidence="5">SRCR domain-containing protein</fullName>
    </recommendedName>
</protein>
<evidence type="ECO:0000256" key="2">
    <source>
        <dbReference type="SAM" id="SignalP"/>
    </source>
</evidence>
<name>A0A328C1M6_9DELT</name>
<evidence type="ECO:0000313" key="4">
    <source>
        <dbReference type="Proteomes" id="UP000249169"/>
    </source>
</evidence>
<dbReference type="Proteomes" id="UP000249169">
    <property type="component" value="Unassembled WGS sequence"/>
</dbReference>
<evidence type="ECO:0000256" key="1">
    <source>
        <dbReference type="SAM" id="MobiDB-lite"/>
    </source>
</evidence>
<sequence length="523" mass="55112">MNVDGKGKKWRWAIIWVSCLLLTLAACNVEDSAVMLAGGDTGGGEEDIGEGDSGLPDADKPDAEDPEAEQPDSEVAPGCDDGVQNGDESDVDCGGTECGACEPGESCVFSDDCATGYCTGGVCVDESCENVSCGDEEACYRGVCYLSCEESDACDPSSRCYQGACIPTDCSEVVCRAGEACYRGVCYEASACSDASDCEPSEAGPWGECVFGDNVCALTGVESRTVTTFSCGESSTCEMSEVIEERDCRRELSVDQQCGEPIDSGWSECVYASPCDTTGERVREIITFVCSEGSCEHVEERLVDTRGCERDTTGATCNAVDVTEWGPCMADVPGEVCNTAGTRKRERTEFRCADGGCSASTVTESEACVLRTAGRVCGIGMRRITDCTATGGTINSCTDAGQQTTTITTPVCGTTGACDETETTTEDSACQIYVEEGTYCSMVIPVDSRECVMGRWRVSTWDPKCDGQGTCEAIRSTYDDGPCMEERCPMGNPCETSSGQAGCCSSENVCVSNSDPNPVPCLM</sequence>
<dbReference type="EMBL" id="QHKO01000011">
    <property type="protein sequence ID" value="RAL20323.1"/>
    <property type="molecule type" value="Genomic_DNA"/>
</dbReference>
<keyword evidence="2" id="KW-0732">Signal</keyword>
<organism evidence="3 4">
    <name type="scientific">Lujinxingia litoralis</name>
    <dbReference type="NCBI Taxonomy" id="2211119"/>
    <lineage>
        <taxon>Bacteria</taxon>
        <taxon>Deltaproteobacteria</taxon>
        <taxon>Bradymonadales</taxon>
        <taxon>Lujinxingiaceae</taxon>
        <taxon>Lujinxingia</taxon>
    </lineage>
</organism>